<dbReference type="Proteomes" id="UP000004994">
    <property type="component" value="Chromosome 10"/>
</dbReference>
<dbReference type="Gramene" id="Solyc10g079090.2.1">
    <property type="protein sequence ID" value="Solyc10g079090.2.1"/>
    <property type="gene ID" value="Solyc10g079090.2"/>
</dbReference>
<evidence type="ECO:0000259" key="2">
    <source>
        <dbReference type="PROSITE" id="PS50076"/>
    </source>
</evidence>
<reference evidence="3" key="2">
    <citation type="submission" date="2019-01" db="UniProtKB">
        <authorList>
            <consortium name="EnsemblPlants"/>
        </authorList>
    </citation>
    <scope>IDENTIFICATION</scope>
    <source>
        <strain evidence="3">cv. Heinz 1706</strain>
    </source>
</reference>
<evidence type="ECO:0000313" key="4">
    <source>
        <dbReference type="Proteomes" id="UP000004994"/>
    </source>
</evidence>
<dbReference type="SUPFAM" id="SSF46565">
    <property type="entry name" value="Chaperone J-domain"/>
    <property type="match status" value="1"/>
</dbReference>
<dbReference type="EnsemblPlants" id="Solyc10g079090.2.1">
    <property type="protein sequence ID" value="Solyc10g079090.2.1"/>
    <property type="gene ID" value="Solyc10g079090.2"/>
</dbReference>
<dbReference type="PROSITE" id="PS50076">
    <property type="entry name" value="DNAJ_2"/>
    <property type="match status" value="1"/>
</dbReference>
<feature type="region of interest" description="Disordered" evidence="1">
    <location>
        <begin position="209"/>
        <end position="233"/>
    </location>
</feature>
<sequence length="329" mass="36747">MGKGKKKARVPVENFEEDADSDDVEMNGNEENMNGSSSSEKSLYEILGVETTASQQEIKKAYYKLALRLHPDKNPDDEEAKEKFQQLQKVISILGDEEKRALYDQTGSVDDADLAGDVVDNLKEFFRAMHPKITEADIDKFEASYRGSESERTDLIDLYKKYKGKMKRLFCSMICSDVKLDSHRFKDMLDEAIAAGEIKSTKAYEKWAKEVSETKPPTSPLKRRQKSKKEPDDLFAIISQRQNERRGKMNSMFSSLASKYGGDPSATEPSEEEFEAARRRLEAMTETSAQELGLAPAPAPDAGAAFSLPSSSVLVGTSLILCVAAIFRH</sequence>
<proteinExistence type="predicted"/>
<dbReference type="CDD" id="cd06257">
    <property type="entry name" value="DnaJ"/>
    <property type="match status" value="1"/>
</dbReference>
<dbReference type="SMART" id="SM00271">
    <property type="entry name" value="DnaJ"/>
    <property type="match status" value="1"/>
</dbReference>
<feature type="compositionally biased region" description="Low complexity" evidence="1">
    <location>
        <begin position="26"/>
        <end position="40"/>
    </location>
</feature>
<feature type="compositionally biased region" description="Acidic residues" evidence="1">
    <location>
        <begin position="14"/>
        <end position="25"/>
    </location>
</feature>
<dbReference type="OMA" id="WLDLWSK"/>
<dbReference type="PANTHER" id="PTHR44916:SF1">
    <property type="entry name" value="CHAPERONE DNAJ-DOMAIN SUPERFAMILY PROTEIN-RELATED"/>
    <property type="match status" value="1"/>
</dbReference>
<dbReference type="STRING" id="4081.A0A3Q7JEW7"/>
<dbReference type="PaxDb" id="4081-Solyc10g079090.1.1"/>
<dbReference type="PRINTS" id="PR00625">
    <property type="entry name" value="JDOMAIN"/>
</dbReference>
<feature type="domain" description="J" evidence="2">
    <location>
        <begin position="42"/>
        <end position="107"/>
    </location>
</feature>
<protein>
    <recommendedName>
        <fullName evidence="2">J domain-containing protein</fullName>
    </recommendedName>
</protein>
<accession>A0A3Q7JEW7</accession>
<dbReference type="Pfam" id="PF23302">
    <property type="entry name" value="HTH_DNAJC9"/>
    <property type="match status" value="1"/>
</dbReference>
<dbReference type="FunCoup" id="A0A3Q7JEW7">
    <property type="interactions" value="3231"/>
</dbReference>
<reference evidence="3" key="1">
    <citation type="journal article" date="2012" name="Nature">
        <title>The tomato genome sequence provides insights into fleshy fruit evolution.</title>
        <authorList>
            <consortium name="Tomato Genome Consortium"/>
        </authorList>
    </citation>
    <scope>NUCLEOTIDE SEQUENCE [LARGE SCALE GENOMIC DNA]</scope>
    <source>
        <strain evidence="3">cv. Heinz 1706</strain>
    </source>
</reference>
<dbReference type="InterPro" id="IPR056453">
    <property type="entry name" value="HTH_DNAJC9"/>
</dbReference>
<name>A0A3Q7JEW7_SOLLC</name>
<dbReference type="InterPro" id="IPR036869">
    <property type="entry name" value="J_dom_sf"/>
</dbReference>
<evidence type="ECO:0000313" key="3">
    <source>
        <dbReference type="EnsemblPlants" id="Solyc10g079090.2.1"/>
    </source>
</evidence>
<organism evidence="3">
    <name type="scientific">Solanum lycopersicum</name>
    <name type="common">Tomato</name>
    <name type="synonym">Lycopersicon esculentum</name>
    <dbReference type="NCBI Taxonomy" id="4081"/>
    <lineage>
        <taxon>Eukaryota</taxon>
        <taxon>Viridiplantae</taxon>
        <taxon>Streptophyta</taxon>
        <taxon>Embryophyta</taxon>
        <taxon>Tracheophyta</taxon>
        <taxon>Spermatophyta</taxon>
        <taxon>Magnoliopsida</taxon>
        <taxon>eudicotyledons</taxon>
        <taxon>Gunneridae</taxon>
        <taxon>Pentapetalae</taxon>
        <taxon>asterids</taxon>
        <taxon>lamiids</taxon>
        <taxon>Solanales</taxon>
        <taxon>Solanaceae</taxon>
        <taxon>Solanoideae</taxon>
        <taxon>Solaneae</taxon>
        <taxon>Solanum</taxon>
        <taxon>Solanum subgen. Lycopersicon</taxon>
    </lineage>
</organism>
<dbReference type="Pfam" id="PF00226">
    <property type="entry name" value="DnaJ"/>
    <property type="match status" value="1"/>
</dbReference>
<dbReference type="PANTHER" id="PTHR44916">
    <property type="entry name" value="CHAPERONE DNAJ-DOMAIN SUPERFAMILY PROTEIN-RELATED"/>
    <property type="match status" value="1"/>
</dbReference>
<keyword evidence="4" id="KW-1185">Reference proteome</keyword>
<dbReference type="InterPro" id="IPR001623">
    <property type="entry name" value="DnaJ_domain"/>
</dbReference>
<dbReference type="InterPro" id="IPR042977">
    <property type="entry name" value="AtJ6-like"/>
</dbReference>
<dbReference type="Gene3D" id="1.10.287.110">
    <property type="entry name" value="DnaJ domain"/>
    <property type="match status" value="1"/>
</dbReference>
<dbReference type="AlphaFoldDB" id="A0A3Q7JEW7"/>
<evidence type="ECO:0000256" key="1">
    <source>
        <dbReference type="SAM" id="MobiDB-lite"/>
    </source>
</evidence>
<dbReference type="InParanoid" id="A0A3Q7JEW7"/>
<feature type="region of interest" description="Disordered" evidence="1">
    <location>
        <begin position="1"/>
        <end position="40"/>
    </location>
</feature>